<feature type="compositionally biased region" description="Acidic residues" evidence="1">
    <location>
        <begin position="27"/>
        <end position="40"/>
    </location>
</feature>
<dbReference type="EMBL" id="CP012600">
    <property type="protein sequence ID" value="ALC82868.1"/>
    <property type="molecule type" value="Genomic_DNA"/>
</dbReference>
<dbReference type="PROSITE" id="PS51257">
    <property type="entry name" value="PROKAR_LIPOPROTEIN"/>
    <property type="match status" value="1"/>
</dbReference>
<reference evidence="4" key="1">
    <citation type="submission" date="2015-08" db="EMBL/GenBank/DDBJ databases">
        <title>Genome sequencing project for genomic taxonomy and phylogenomics of Bacillus-like bacteria.</title>
        <authorList>
            <person name="Liu B."/>
            <person name="Wang J."/>
            <person name="Zhu Y."/>
            <person name="Liu G."/>
            <person name="Chen Q."/>
            <person name="Chen Z."/>
            <person name="Lan J."/>
            <person name="Che J."/>
            <person name="Ge C."/>
            <person name="Shi H."/>
            <person name="Pan Z."/>
            <person name="Liu X."/>
        </authorList>
    </citation>
    <scope>NUCLEOTIDE SEQUENCE [LARGE SCALE GENOMIC DNA]</scope>
    <source>
        <strain evidence="4">FJAT-4402</strain>
    </source>
</reference>
<evidence type="ECO:0000313" key="3">
    <source>
        <dbReference type="EMBL" id="ALC82868.1"/>
    </source>
</evidence>
<dbReference type="Proteomes" id="UP000067625">
    <property type="component" value="Chromosome"/>
</dbReference>
<reference evidence="3 4" key="2">
    <citation type="journal article" date="2016" name="Int. J. Syst. Evol. Microbiol.">
        <title>Bacillus gobiensis sp. nov., isolated from a soil sample.</title>
        <authorList>
            <person name="Liu B."/>
            <person name="Liu G.H."/>
            <person name="Cetin S."/>
            <person name="Schumann P."/>
            <person name="Pan Z.Z."/>
            <person name="Chen Q.Q."/>
        </authorList>
    </citation>
    <scope>NUCLEOTIDE SEQUENCE [LARGE SCALE GENOMIC DNA]</scope>
    <source>
        <strain evidence="3 4">FJAT-4402</strain>
    </source>
</reference>
<name>A0A0M4FW11_9BACI</name>
<feature type="signal peptide" evidence="2">
    <location>
        <begin position="1"/>
        <end position="24"/>
    </location>
</feature>
<feature type="compositionally biased region" description="Basic and acidic residues" evidence="1">
    <location>
        <begin position="41"/>
        <end position="55"/>
    </location>
</feature>
<accession>A0A0M4FW11</accession>
<keyword evidence="4" id="KW-1185">Reference proteome</keyword>
<dbReference type="RefSeq" id="WP_053604683.1">
    <property type="nucleotide sequence ID" value="NZ_CP012600.1"/>
</dbReference>
<evidence type="ECO:0000256" key="2">
    <source>
        <dbReference type="SAM" id="SignalP"/>
    </source>
</evidence>
<keyword evidence="2" id="KW-0732">Signal</keyword>
<protein>
    <recommendedName>
        <fullName evidence="5">DNA primase</fullName>
    </recommendedName>
</protein>
<proteinExistence type="predicted"/>
<organism evidence="3 4">
    <name type="scientific">Bacillus gobiensis</name>
    <dbReference type="NCBI Taxonomy" id="1441095"/>
    <lineage>
        <taxon>Bacteria</taxon>
        <taxon>Bacillati</taxon>
        <taxon>Bacillota</taxon>
        <taxon>Bacilli</taxon>
        <taxon>Bacillales</taxon>
        <taxon>Bacillaceae</taxon>
        <taxon>Bacillus</taxon>
    </lineage>
</organism>
<evidence type="ECO:0000256" key="1">
    <source>
        <dbReference type="SAM" id="MobiDB-lite"/>
    </source>
</evidence>
<evidence type="ECO:0000313" key="4">
    <source>
        <dbReference type="Proteomes" id="UP000067625"/>
    </source>
</evidence>
<dbReference type="PATRIC" id="fig|1441095.3.peg.3458"/>
<feature type="region of interest" description="Disordered" evidence="1">
    <location>
        <begin position="24"/>
        <end position="72"/>
    </location>
</feature>
<gene>
    <name evidence="3" type="ORF">AM592_15680</name>
</gene>
<sequence>MKIKWLRILSVLFLSILMVTGCNAANEDNDNDAPGVDENDTMNKDDEKDKERDPEDPAEDPEDMGDRDRKDE</sequence>
<feature type="chain" id="PRO_5005794447" description="DNA primase" evidence="2">
    <location>
        <begin position="25"/>
        <end position="72"/>
    </location>
</feature>
<evidence type="ECO:0008006" key="5">
    <source>
        <dbReference type="Google" id="ProtNLM"/>
    </source>
</evidence>
<dbReference type="AlphaFoldDB" id="A0A0M4FW11"/>